<dbReference type="SUPFAM" id="SSF52172">
    <property type="entry name" value="CheY-like"/>
    <property type="match status" value="1"/>
</dbReference>
<protein>
    <submittedName>
        <fullName evidence="10">DNA-binding response regulator</fullName>
    </submittedName>
</protein>
<dbReference type="InterPro" id="IPR036388">
    <property type="entry name" value="WH-like_DNA-bd_sf"/>
</dbReference>
<evidence type="ECO:0000256" key="4">
    <source>
        <dbReference type="ARBA" id="ARBA00023125"/>
    </source>
</evidence>
<dbReference type="InterPro" id="IPR001867">
    <property type="entry name" value="OmpR/PhoB-type_DNA-bd"/>
</dbReference>
<evidence type="ECO:0000256" key="3">
    <source>
        <dbReference type="ARBA" id="ARBA00023015"/>
    </source>
</evidence>
<proteinExistence type="predicted"/>
<name>A0ABQ0ZNM2_9BACT</name>
<dbReference type="Gene3D" id="6.10.250.690">
    <property type="match status" value="1"/>
</dbReference>
<dbReference type="InterPro" id="IPR039420">
    <property type="entry name" value="WalR-like"/>
</dbReference>
<evidence type="ECO:0000256" key="6">
    <source>
        <dbReference type="PROSITE-ProRule" id="PRU00169"/>
    </source>
</evidence>
<dbReference type="SMART" id="SM00448">
    <property type="entry name" value="REC"/>
    <property type="match status" value="1"/>
</dbReference>
<keyword evidence="3" id="KW-0805">Transcription regulation</keyword>
<dbReference type="InterPro" id="IPR016032">
    <property type="entry name" value="Sig_transdc_resp-reg_C-effctor"/>
</dbReference>
<keyword evidence="5" id="KW-0804">Transcription</keyword>
<keyword evidence="1" id="KW-0597">Phosphoprotein</keyword>
<dbReference type="Gene3D" id="1.10.10.10">
    <property type="entry name" value="Winged helix-like DNA-binding domain superfamily/Winged helix DNA-binding domain"/>
    <property type="match status" value="1"/>
</dbReference>
<evidence type="ECO:0000256" key="7">
    <source>
        <dbReference type="PROSITE-ProRule" id="PRU01091"/>
    </source>
</evidence>
<dbReference type="InterPro" id="IPR001789">
    <property type="entry name" value="Sig_transdc_resp-reg_receiver"/>
</dbReference>
<comment type="caution">
    <text evidence="6">Lacks conserved residue(s) required for the propagation of feature annotation.</text>
</comment>
<keyword evidence="4 7" id="KW-0238">DNA-binding</keyword>
<dbReference type="Proteomes" id="UP000396862">
    <property type="component" value="Unassembled WGS sequence"/>
</dbReference>
<dbReference type="PANTHER" id="PTHR48111">
    <property type="entry name" value="REGULATOR OF RPOS"/>
    <property type="match status" value="1"/>
</dbReference>
<evidence type="ECO:0000256" key="2">
    <source>
        <dbReference type="ARBA" id="ARBA00023012"/>
    </source>
</evidence>
<keyword evidence="2" id="KW-0902">Two-component regulatory system</keyword>
<dbReference type="GO" id="GO:0003677">
    <property type="term" value="F:DNA binding"/>
    <property type="evidence" value="ECO:0007669"/>
    <property type="project" value="UniProtKB-KW"/>
</dbReference>
<dbReference type="Pfam" id="PF00072">
    <property type="entry name" value="Response_reg"/>
    <property type="match status" value="1"/>
</dbReference>
<accession>A0ABQ0ZNM2</accession>
<dbReference type="SMART" id="SM00862">
    <property type="entry name" value="Trans_reg_C"/>
    <property type="match status" value="1"/>
</dbReference>
<organism evidence="10 11">
    <name type="scientific">Prolixibacter denitrificans</name>
    <dbReference type="NCBI Taxonomy" id="1541063"/>
    <lineage>
        <taxon>Bacteria</taxon>
        <taxon>Pseudomonadati</taxon>
        <taxon>Bacteroidota</taxon>
        <taxon>Bacteroidia</taxon>
        <taxon>Marinilabiliales</taxon>
        <taxon>Prolixibacteraceae</taxon>
        <taxon>Prolixibacter</taxon>
    </lineage>
</organism>
<evidence type="ECO:0000313" key="10">
    <source>
        <dbReference type="EMBL" id="GET22981.1"/>
    </source>
</evidence>
<dbReference type="Gene3D" id="3.40.50.2300">
    <property type="match status" value="1"/>
</dbReference>
<keyword evidence="11" id="KW-1185">Reference proteome</keyword>
<dbReference type="PROSITE" id="PS50110">
    <property type="entry name" value="RESPONSE_REGULATORY"/>
    <property type="match status" value="1"/>
</dbReference>
<evidence type="ECO:0000259" key="8">
    <source>
        <dbReference type="PROSITE" id="PS50110"/>
    </source>
</evidence>
<evidence type="ECO:0000256" key="1">
    <source>
        <dbReference type="ARBA" id="ARBA00022553"/>
    </source>
</evidence>
<comment type="caution">
    <text evidence="10">The sequence shown here is derived from an EMBL/GenBank/DDBJ whole genome shotgun (WGS) entry which is preliminary data.</text>
</comment>
<evidence type="ECO:0000313" key="11">
    <source>
        <dbReference type="Proteomes" id="UP000396862"/>
    </source>
</evidence>
<dbReference type="InterPro" id="IPR011006">
    <property type="entry name" value="CheY-like_superfamily"/>
</dbReference>
<feature type="DNA-binding region" description="OmpR/PhoB-type" evidence="7">
    <location>
        <begin position="136"/>
        <end position="234"/>
    </location>
</feature>
<dbReference type="Pfam" id="PF00486">
    <property type="entry name" value="Trans_reg_C"/>
    <property type="match status" value="1"/>
</dbReference>
<dbReference type="SUPFAM" id="SSF46894">
    <property type="entry name" value="C-terminal effector domain of the bipartite response regulators"/>
    <property type="match status" value="1"/>
</dbReference>
<reference evidence="10 11" key="1">
    <citation type="submission" date="2019-10" db="EMBL/GenBank/DDBJ databases">
        <title>Prolixibacter strains distinguished by the presence of nitrate reductase genes were adept at nitrate-dependent anaerobic corrosion of metallic iron and carbon steel.</title>
        <authorList>
            <person name="Iino T."/>
            <person name="Shono N."/>
            <person name="Ito K."/>
            <person name="Nakamura R."/>
            <person name="Sueoka K."/>
            <person name="Harayama S."/>
            <person name="Ohkuma M."/>
        </authorList>
    </citation>
    <scope>NUCLEOTIDE SEQUENCE [LARGE SCALE GENOMIC DNA]</scope>
    <source>
        <strain evidence="10 11">MIC1-1</strain>
    </source>
</reference>
<feature type="domain" description="OmpR/PhoB-type" evidence="9">
    <location>
        <begin position="136"/>
        <end position="234"/>
    </location>
</feature>
<gene>
    <name evidence="10" type="ORF">JCM18694_32270</name>
</gene>
<dbReference type="PANTHER" id="PTHR48111:SF22">
    <property type="entry name" value="REGULATOR OF RPOS"/>
    <property type="match status" value="1"/>
</dbReference>
<dbReference type="CDD" id="cd00383">
    <property type="entry name" value="trans_reg_C"/>
    <property type="match status" value="1"/>
</dbReference>
<evidence type="ECO:0000256" key="5">
    <source>
        <dbReference type="ARBA" id="ARBA00023163"/>
    </source>
</evidence>
<dbReference type="EMBL" id="BLAU01000001">
    <property type="protein sequence ID" value="GET22981.1"/>
    <property type="molecule type" value="Genomic_DNA"/>
</dbReference>
<evidence type="ECO:0000259" key="9">
    <source>
        <dbReference type="PROSITE" id="PS51755"/>
    </source>
</evidence>
<sequence>MNPKTLRMSTKRLLIIEENLKTASSLKQSLNEFGYEADIAYVDETGEALALSGHYDLVLIAVKTIESDGYQFCRNVRENNYQVPILILSASEKIEDKLCGFECGCDDYLSIPFHTSELKARIRVLLRRVMEAPVAVDTIQIADLEINRYAKTAFRNRRPIKLSSKEYNLLEYLAVNRGKVVSRSELSEKAWNKKFDQRSNIVDVYINSLRNKMDNGHHQSLIKTRIGFGYVMQEQ</sequence>
<feature type="domain" description="Response regulatory" evidence="8">
    <location>
        <begin position="12"/>
        <end position="126"/>
    </location>
</feature>
<dbReference type="PROSITE" id="PS51755">
    <property type="entry name" value="OMPR_PHOB"/>
    <property type="match status" value="1"/>
</dbReference>